<feature type="domain" description="VanZ-like" evidence="2">
    <location>
        <begin position="17"/>
        <end position="156"/>
    </location>
</feature>
<feature type="transmembrane region" description="Helical" evidence="1">
    <location>
        <begin position="80"/>
        <end position="100"/>
    </location>
</feature>
<protein>
    <submittedName>
        <fullName evidence="3">VanZ family protein</fullName>
    </submittedName>
</protein>
<proteinExistence type="predicted"/>
<evidence type="ECO:0000313" key="4">
    <source>
        <dbReference type="Proteomes" id="UP001589776"/>
    </source>
</evidence>
<dbReference type="Proteomes" id="UP001589776">
    <property type="component" value="Unassembled WGS sequence"/>
</dbReference>
<sequence length="165" mass="18319">MTVRRRLNEGILHVMLVLYGYVLIKIILFKFRPVELKAFMGRMKKSLNDPDLIMLRLHHGNLTPFAEITRSVDEASVHGLVNLFGNVLIFMPFGLLLGFLSAGRKISAGGALLLSFALSLSLEGAQLLYMIGQFDVDDLILNASGGWLGFMSFILLRRAVSRVPA</sequence>
<accession>A0ABV6DVC3</accession>
<dbReference type="PANTHER" id="PTHR36834:SF1">
    <property type="entry name" value="INTEGRAL MEMBRANE PROTEIN"/>
    <property type="match status" value="1"/>
</dbReference>
<evidence type="ECO:0000256" key="1">
    <source>
        <dbReference type="SAM" id="Phobius"/>
    </source>
</evidence>
<dbReference type="RefSeq" id="WP_377474971.1">
    <property type="nucleotide sequence ID" value="NZ_JBHLWN010000123.1"/>
</dbReference>
<dbReference type="InterPro" id="IPR006976">
    <property type="entry name" value="VanZ-like"/>
</dbReference>
<evidence type="ECO:0000313" key="3">
    <source>
        <dbReference type="EMBL" id="MFC0216615.1"/>
    </source>
</evidence>
<keyword evidence="1" id="KW-0472">Membrane</keyword>
<dbReference type="InterPro" id="IPR053150">
    <property type="entry name" value="Teicoplanin_resist-assoc"/>
</dbReference>
<keyword evidence="4" id="KW-1185">Reference proteome</keyword>
<keyword evidence="1" id="KW-1133">Transmembrane helix</keyword>
<feature type="transmembrane region" description="Helical" evidence="1">
    <location>
        <begin position="12"/>
        <end position="31"/>
    </location>
</feature>
<evidence type="ECO:0000259" key="2">
    <source>
        <dbReference type="Pfam" id="PF04892"/>
    </source>
</evidence>
<keyword evidence="1" id="KW-0812">Transmembrane</keyword>
<gene>
    <name evidence="3" type="ORF">ACFFK0_29900</name>
</gene>
<dbReference type="Pfam" id="PF04892">
    <property type="entry name" value="VanZ"/>
    <property type="match status" value="1"/>
</dbReference>
<dbReference type="EMBL" id="JBHLWN010000123">
    <property type="protein sequence ID" value="MFC0216615.1"/>
    <property type="molecule type" value="Genomic_DNA"/>
</dbReference>
<feature type="transmembrane region" description="Helical" evidence="1">
    <location>
        <begin position="139"/>
        <end position="156"/>
    </location>
</feature>
<feature type="transmembrane region" description="Helical" evidence="1">
    <location>
        <begin position="112"/>
        <end position="133"/>
    </location>
</feature>
<name>A0ABV6DVC3_9BACL</name>
<dbReference type="PANTHER" id="PTHR36834">
    <property type="entry name" value="MEMBRANE PROTEIN-RELATED"/>
    <property type="match status" value="1"/>
</dbReference>
<comment type="caution">
    <text evidence="3">The sequence shown here is derived from an EMBL/GenBank/DDBJ whole genome shotgun (WGS) entry which is preliminary data.</text>
</comment>
<organism evidence="3 4">
    <name type="scientific">Paenibacillus chartarius</name>
    <dbReference type="NCBI Taxonomy" id="747481"/>
    <lineage>
        <taxon>Bacteria</taxon>
        <taxon>Bacillati</taxon>
        <taxon>Bacillota</taxon>
        <taxon>Bacilli</taxon>
        <taxon>Bacillales</taxon>
        <taxon>Paenibacillaceae</taxon>
        <taxon>Paenibacillus</taxon>
    </lineage>
</organism>
<reference evidence="3 4" key="1">
    <citation type="submission" date="2024-09" db="EMBL/GenBank/DDBJ databases">
        <authorList>
            <person name="Sun Q."/>
            <person name="Mori K."/>
        </authorList>
    </citation>
    <scope>NUCLEOTIDE SEQUENCE [LARGE SCALE GENOMIC DNA]</scope>
    <source>
        <strain evidence="3 4">CCM 7759</strain>
    </source>
</reference>